<feature type="active site" evidence="4">
    <location>
        <position position="269"/>
    </location>
</feature>
<keyword evidence="7" id="KW-1185">Reference proteome</keyword>
<sequence length="390" mass="42091">MTDEDDIARGLEDVTVAETRLSSIDGEAGELVIGGFPLAELAGNVTFEETVFLLREDRLPNESELASFREDLASRRAIAPETRETLRAAAEDGLPAMDVLRMGVAAANLGGDADGAGGTDEKQELGDLSDDALTAIAVMPTVVAAYWRYREGDEPVAPREDLGHAANYLYMLTGEEPDEAAVRGLETYLNTVIDHGLNASTFTARCIASTESDVFSAVTGAVGALKGPLHGGAPGPVLEMLIDIHESGDPEAAVRERLDAGERLMGFGHRVYSVRDPRAAVLSDAAESFYEESGDTDFFESAREAERVGVEALAEHKPGRRLETNVEFYTAVLLHGIGIPRELFTATFGVARVGGWTAHCLEQREDNRIVRPRARYVGETDRAWTPVGER</sequence>
<reference evidence="6 7" key="1">
    <citation type="submission" date="2020-07" db="EMBL/GenBank/DDBJ databases">
        <title>Gai3-2, isolated from salt lake.</title>
        <authorList>
            <person name="Cui H."/>
            <person name="Shi X."/>
        </authorList>
    </citation>
    <scope>NUCLEOTIDE SEQUENCE [LARGE SCALE GENOMIC DNA]</scope>
    <source>
        <strain evidence="6 7">Gai3-2</strain>
    </source>
</reference>
<dbReference type="EC" id="2.3.3.16" evidence="3"/>
<dbReference type="OrthoDB" id="21302at2157"/>
<evidence type="ECO:0000313" key="7">
    <source>
        <dbReference type="Proteomes" id="UP000509750"/>
    </source>
</evidence>
<dbReference type="RefSeq" id="WP_179168345.1">
    <property type="nucleotide sequence ID" value="NZ_CP058529.1"/>
</dbReference>
<dbReference type="KEGG" id="halg:HUG10_04070"/>
<evidence type="ECO:0000256" key="4">
    <source>
        <dbReference type="PIRSR" id="PIRSR001369-1"/>
    </source>
</evidence>
<protein>
    <recommendedName>
        <fullName evidence="3 5">Citrate synthase</fullName>
        <ecNumber evidence="3">2.3.3.16</ecNumber>
    </recommendedName>
</protein>
<proteinExistence type="inferred from homology"/>
<evidence type="ECO:0000256" key="5">
    <source>
        <dbReference type="RuleBase" id="RU000441"/>
    </source>
</evidence>
<dbReference type="PANTHER" id="PTHR11739">
    <property type="entry name" value="CITRATE SYNTHASE"/>
    <property type="match status" value="1"/>
</dbReference>
<dbReference type="AlphaFoldDB" id="A0A7D5GE93"/>
<gene>
    <name evidence="6" type="ORF">HUG10_04070</name>
</gene>
<dbReference type="PIRSF" id="PIRSF001369">
    <property type="entry name" value="Citrate_synth"/>
    <property type="match status" value="1"/>
</dbReference>
<dbReference type="SUPFAM" id="SSF48256">
    <property type="entry name" value="Citrate synthase"/>
    <property type="match status" value="1"/>
</dbReference>
<dbReference type="Pfam" id="PF00285">
    <property type="entry name" value="Citrate_synt"/>
    <property type="match status" value="1"/>
</dbReference>
<evidence type="ECO:0000256" key="2">
    <source>
        <dbReference type="ARBA" id="ARBA00022679"/>
    </source>
</evidence>
<comment type="catalytic activity">
    <reaction evidence="3">
        <text>oxaloacetate + acetyl-CoA + H2O = citrate + CoA + H(+)</text>
        <dbReference type="Rhea" id="RHEA:16845"/>
        <dbReference type="ChEBI" id="CHEBI:15377"/>
        <dbReference type="ChEBI" id="CHEBI:15378"/>
        <dbReference type="ChEBI" id="CHEBI:16452"/>
        <dbReference type="ChEBI" id="CHEBI:16947"/>
        <dbReference type="ChEBI" id="CHEBI:57287"/>
        <dbReference type="ChEBI" id="CHEBI:57288"/>
        <dbReference type="EC" id="2.3.3.16"/>
    </reaction>
</comment>
<dbReference type="PRINTS" id="PR00143">
    <property type="entry name" value="CITRTSNTHASE"/>
</dbReference>
<dbReference type="InterPro" id="IPR024176">
    <property type="entry name" value="Citrate_synthase_bac-typ"/>
</dbReference>
<dbReference type="EMBL" id="CP058529">
    <property type="protein sequence ID" value="QLG26770.1"/>
    <property type="molecule type" value="Genomic_DNA"/>
</dbReference>
<dbReference type="Gene3D" id="1.10.230.10">
    <property type="entry name" value="Cytochrome P450-Terp, domain 2"/>
    <property type="match status" value="1"/>
</dbReference>
<dbReference type="Proteomes" id="UP000509750">
    <property type="component" value="Chromosome"/>
</dbReference>
<dbReference type="CDD" id="cd06109">
    <property type="entry name" value="BsCS-I_like"/>
    <property type="match status" value="1"/>
</dbReference>
<name>A0A7D5GE93_9EURY</name>
<evidence type="ECO:0000313" key="6">
    <source>
        <dbReference type="EMBL" id="QLG26770.1"/>
    </source>
</evidence>
<dbReference type="GeneID" id="56027981"/>
<organism evidence="6 7">
    <name type="scientific">Halorarum halophilum</name>
    <dbReference type="NCBI Taxonomy" id="2743090"/>
    <lineage>
        <taxon>Archaea</taxon>
        <taxon>Methanobacteriati</taxon>
        <taxon>Methanobacteriota</taxon>
        <taxon>Stenosarchaea group</taxon>
        <taxon>Halobacteria</taxon>
        <taxon>Halobacteriales</taxon>
        <taxon>Haloferacaceae</taxon>
        <taxon>Halorarum</taxon>
    </lineage>
</organism>
<dbReference type="NCBIfam" id="NF009005">
    <property type="entry name" value="PRK12350.1"/>
    <property type="match status" value="1"/>
</dbReference>
<dbReference type="GO" id="GO:0036440">
    <property type="term" value="F:citrate synthase activity"/>
    <property type="evidence" value="ECO:0007669"/>
    <property type="project" value="UniProtKB-EC"/>
</dbReference>
<dbReference type="InterPro" id="IPR016142">
    <property type="entry name" value="Citrate_synth-like_lrg_a-sub"/>
</dbReference>
<evidence type="ECO:0000256" key="3">
    <source>
        <dbReference type="PIRNR" id="PIRNR001369"/>
    </source>
</evidence>
<dbReference type="InterPro" id="IPR016143">
    <property type="entry name" value="Citrate_synth-like_sm_a-sub"/>
</dbReference>
<comment type="similarity">
    <text evidence="1 3 5">Belongs to the citrate synthase family.</text>
</comment>
<dbReference type="PANTHER" id="PTHR11739:SF4">
    <property type="entry name" value="CITRATE SYNTHASE, PEROXISOMAL"/>
    <property type="match status" value="1"/>
</dbReference>
<evidence type="ECO:0000256" key="1">
    <source>
        <dbReference type="ARBA" id="ARBA00010566"/>
    </source>
</evidence>
<dbReference type="InterPro" id="IPR036969">
    <property type="entry name" value="Citrate_synthase_sf"/>
</dbReference>
<accession>A0A7D5GE93</accession>
<dbReference type="GO" id="GO:0006099">
    <property type="term" value="P:tricarboxylic acid cycle"/>
    <property type="evidence" value="ECO:0007669"/>
    <property type="project" value="InterPro"/>
</dbReference>
<dbReference type="Gene3D" id="1.10.580.10">
    <property type="entry name" value="Citrate Synthase, domain 1"/>
    <property type="match status" value="1"/>
</dbReference>
<dbReference type="InterPro" id="IPR002020">
    <property type="entry name" value="Citrate_synthase"/>
</dbReference>
<dbReference type="GO" id="GO:0005829">
    <property type="term" value="C:cytosol"/>
    <property type="evidence" value="ECO:0007669"/>
    <property type="project" value="TreeGrafter"/>
</dbReference>
<keyword evidence="2 3" id="KW-0808">Transferase</keyword>
<dbReference type="GO" id="GO:0005975">
    <property type="term" value="P:carbohydrate metabolic process"/>
    <property type="evidence" value="ECO:0007669"/>
    <property type="project" value="TreeGrafter"/>
</dbReference>
<feature type="active site" evidence="4">
    <location>
        <position position="327"/>
    </location>
</feature>